<keyword evidence="1" id="KW-1133">Transmembrane helix</keyword>
<dbReference type="STRING" id="1712654.A7C91_02380"/>
<dbReference type="KEGG" id="tpie:A7C91_02380"/>
<name>A0A172WFH8_9EURY</name>
<dbReference type="EMBL" id="CP015520">
    <property type="protein sequence ID" value="ANF22161.1"/>
    <property type="molecule type" value="Genomic_DNA"/>
</dbReference>
<accession>A0A172WFH8</accession>
<evidence type="ECO:0000313" key="3">
    <source>
        <dbReference type="Proteomes" id="UP000076969"/>
    </source>
</evidence>
<sequence length="60" mass="6656">MFRSRYRKVAWFLLLGALVTGFSGGLSGFERAKWLALLLGIGVVALLEYDRRLSNGGHKS</sequence>
<dbReference type="Proteomes" id="UP000076969">
    <property type="component" value="Chromosome"/>
</dbReference>
<protein>
    <submittedName>
        <fullName evidence="2">Uncharacterized protein</fullName>
    </submittedName>
</protein>
<feature type="transmembrane region" description="Helical" evidence="1">
    <location>
        <begin position="33"/>
        <end position="49"/>
    </location>
</feature>
<organism evidence="2 3">
    <name type="scientific">Thermococcus piezophilus</name>
    <dbReference type="NCBI Taxonomy" id="1712654"/>
    <lineage>
        <taxon>Archaea</taxon>
        <taxon>Methanobacteriati</taxon>
        <taxon>Methanobacteriota</taxon>
        <taxon>Thermococci</taxon>
        <taxon>Thermococcales</taxon>
        <taxon>Thermococcaceae</taxon>
        <taxon>Thermococcus</taxon>
    </lineage>
</organism>
<keyword evidence="3" id="KW-1185">Reference proteome</keyword>
<proteinExistence type="predicted"/>
<dbReference type="AlphaFoldDB" id="A0A172WFH8"/>
<keyword evidence="1" id="KW-0812">Transmembrane</keyword>
<keyword evidence="1" id="KW-0472">Membrane</keyword>
<evidence type="ECO:0000313" key="2">
    <source>
        <dbReference type="EMBL" id="ANF22161.1"/>
    </source>
</evidence>
<reference evidence="3" key="1">
    <citation type="journal article" date="2016" name="Syst. Appl. Microbiol.">
        <title>Thermococcus piezophilus sp. nov., a novel hyperthermophilic and piezophilic archaeon with a broad pressure range for growth, isolated from a deepest hydrothermal vent at the Mid-Cayman Rise.</title>
        <authorList>
            <person name="Dalmasso C."/>
            <person name="Oger P."/>
            <person name="Selva G."/>
            <person name="Courtine D."/>
            <person name="L'Haridon S."/>
            <person name="Garlaschelli A."/>
            <person name="Roussel E."/>
            <person name="Miyazaki J."/>
            <person name="Reveillaud J."/>
            <person name="Jebbar M."/>
            <person name="Takai K."/>
            <person name="Maignien L."/>
            <person name="Alain K."/>
        </authorList>
    </citation>
    <scope>NUCLEOTIDE SEQUENCE [LARGE SCALE GENOMIC DNA]</scope>
    <source>
        <strain evidence="3">CDGS</strain>
    </source>
</reference>
<evidence type="ECO:0000256" key="1">
    <source>
        <dbReference type="SAM" id="Phobius"/>
    </source>
</evidence>
<gene>
    <name evidence="2" type="ORF">A7C91_02380</name>
</gene>